<evidence type="ECO:0008006" key="3">
    <source>
        <dbReference type="Google" id="ProtNLM"/>
    </source>
</evidence>
<comment type="caution">
    <text evidence="1">The sequence shown here is derived from an EMBL/GenBank/DDBJ whole genome shotgun (WGS) entry which is preliminary data.</text>
</comment>
<evidence type="ECO:0000313" key="2">
    <source>
        <dbReference type="Proteomes" id="UP000267187"/>
    </source>
</evidence>
<protein>
    <recommendedName>
        <fullName evidence="3">CopG antitoxin of type II toxin-antitoxin system</fullName>
    </recommendedName>
</protein>
<reference evidence="1 2" key="1">
    <citation type="submission" date="2018-10" db="EMBL/GenBank/DDBJ databases">
        <title>Genomic Encyclopedia of Type Strains, Phase IV (KMG-IV): sequencing the most valuable type-strain genomes for metagenomic binning, comparative biology and taxonomic classification.</title>
        <authorList>
            <person name="Goeker M."/>
        </authorList>
    </citation>
    <scope>NUCLEOTIDE SEQUENCE [LARGE SCALE GENOMIC DNA]</scope>
    <source>
        <strain evidence="1 2">DSM 25080</strain>
    </source>
</reference>
<keyword evidence="2" id="KW-1185">Reference proteome</keyword>
<dbReference type="AlphaFoldDB" id="A0A3M0ADV9"/>
<gene>
    <name evidence="1" type="ORF">DFR27_0737</name>
</gene>
<evidence type="ECO:0000313" key="1">
    <source>
        <dbReference type="EMBL" id="RMA80948.1"/>
    </source>
</evidence>
<dbReference type="OrthoDB" id="9798485at2"/>
<sequence length="79" mass="9031">MKANELDEKFDAGNEDIVGDFDLTTAKRSNRQQRRVNVDFPIWMIDSLDKEASRLGVTRQSIIKVWLADRLEGIASAKH</sequence>
<dbReference type="Proteomes" id="UP000267187">
    <property type="component" value="Unassembled WGS sequence"/>
</dbReference>
<organism evidence="1 2">
    <name type="scientific">Umboniibacter marinipuniceus</name>
    <dbReference type="NCBI Taxonomy" id="569599"/>
    <lineage>
        <taxon>Bacteria</taxon>
        <taxon>Pseudomonadati</taxon>
        <taxon>Pseudomonadota</taxon>
        <taxon>Gammaproteobacteria</taxon>
        <taxon>Cellvibrionales</taxon>
        <taxon>Cellvibrionaceae</taxon>
        <taxon>Umboniibacter</taxon>
    </lineage>
</organism>
<dbReference type="NCBIfam" id="NF047399">
    <property type="entry name" value="BrnA_antitoxin_add"/>
    <property type="match status" value="1"/>
</dbReference>
<dbReference type="RefSeq" id="WP_121876120.1">
    <property type="nucleotide sequence ID" value="NZ_REFJ01000002.1"/>
</dbReference>
<proteinExistence type="predicted"/>
<accession>A0A3M0ADV9</accession>
<dbReference type="EMBL" id="REFJ01000002">
    <property type="protein sequence ID" value="RMA80948.1"/>
    <property type="molecule type" value="Genomic_DNA"/>
</dbReference>
<name>A0A3M0ADV9_9GAMM</name>